<organism evidence="1 2">
    <name type="scientific">Dysgonomonas macrotermitis</name>
    <dbReference type="NCBI Taxonomy" id="1346286"/>
    <lineage>
        <taxon>Bacteria</taxon>
        <taxon>Pseudomonadati</taxon>
        <taxon>Bacteroidota</taxon>
        <taxon>Bacteroidia</taxon>
        <taxon>Bacteroidales</taxon>
        <taxon>Dysgonomonadaceae</taxon>
        <taxon>Dysgonomonas</taxon>
    </lineage>
</organism>
<dbReference type="AlphaFoldDB" id="A0A1M5G5T2"/>
<dbReference type="Proteomes" id="UP000184480">
    <property type="component" value="Unassembled WGS sequence"/>
</dbReference>
<proteinExistence type="predicted"/>
<gene>
    <name evidence="1" type="ORF">SAMN05444362_11363</name>
</gene>
<name>A0A1M5G5T2_9BACT</name>
<sequence>MRQDTISTNAREIASSFQLADNHLLLYDYNSNAELSPIDNNLIYEYLVMTIRYNPGYLLKYIYDKNPDLLPYFENDKYAGYKVMINKVLVEFKIRKSDYLIEKVRTRYDDISGFGKSLGDMEDIYYYSSYTEQQGIYIPQLIRIEKLNGKISDKIEIRQISVTDKAIKRWEASAPQKEGQTAEIEITRYSDHIHLINIKEENTIALLVEFENFFVAVEAPKRS</sequence>
<protein>
    <submittedName>
        <fullName evidence="1">Uncharacterized protein</fullName>
    </submittedName>
</protein>
<accession>A0A1M5G5T2</accession>
<reference evidence="2" key="1">
    <citation type="submission" date="2016-11" db="EMBL/GenBank/DDBJ databases">
        <authorList>
            <person name="Varghese N."/>
            <person name="Submissions S."/>
        </authorList>
    </citation>
    <scope>NUCLEOTIDE SEQUENCE [LARGE SCALE GENOMIC DNA]</scope>
    <source>
        <strain evidence="2">DSM 27370</strain>
    </source>
</reference>
<dbReference type="RefSeq" id="WP_062181187.1">
    <property type="nucleotide sequence ID" value="NZ_BBXL01000012.1"/>
</dbReference>
<keyword evidence="2" id="KW-1185">Reference proteome</keyword>
<evidence type="ECO:0000313" key="1">
    <source>
        <dbReference type="EMBL" id="SHF99086.1"/>
    </source>
</evidence>
<dbReference type="EMBL" id="FQUC01000013">
    <property type="protein sequence ID" value="SHF99086.1"/>
    <property type="molecule type" value="Genomic_DNA"/>
</dbReference>
<evidence type="ECO:0000313" key="2">
    <source>
        <dbReference type="Proteomes" id="UP000184480"/>
    </source>
</evidence>